<evidence type="ECO:0000313" key="8">
    <source>
        <dbReference type="EMBL" id="MBM6876760.1"/>
    </source>
</evidence>
<comment type="similarity">
    <text evidence="1 6">Belongs to the XseB family.</text>
</comment>
<dbReference type="EC" id="3.1.11.6" evidence="6"/>
<dbReference type="Proteomes" id="UP000729290">
    <property type="component" value="Unassembled WGS sequence"/>
</dbReference>
<dbReference type="InterPro" id="IPR037004">
    <property type="entry name" value="Exonuc_VII_ssu_sf"/>
</dbReference>
<keyword evidence="4 6" id="KW-0378">Hydrolase</keyword>
<reference evidence="8 9" key="1">
    <citation type="journal article" date="2021" name="Sci. Rep.">
        <title>The distribution of antibiotic resistance genes in chicken gut microbiota commensals.</title>
        <authorList>
            <person name="Juricova H."/>
            <person name="Matiasovicova J."/>
            <person name="Kubasova T."/>
            <person name="Cejkova D."/>
            <person name="Rychlik I."/>
        </authorList>
    </citation>
    <scope>NUCLEOTIDE SEQUENCE [LARGE SCALE GENOMIC DNA]</scope>
    <source>
        <strain evidence="8 9">An431b</strain>
    </source>
</reference>
<evidence type="ECO:0000256" key="3">
    <source>
        <dbReference type="ARBA" id="ARBA00022722"/>
    </source>
</evidence>
<comment type="subunit">
    <text evidence="6">Heterooligomer composed of large and small subunits.</text>
</comment>
<evidence type="ECO:0000256" key="5">
    <source>
        <dbReference type="ARBA" id="ARBA00022839"/>
    </source>
</evidence>
<dbReference type="Pfam" id="PF02609">
    <property type="entry name" value="Exonuc_VII_S"/>
    <property type="match status" value="1"/>
</dbReference>
<proteinExistence type="inferred from homology"/>
<evidence type="ECO:0000256" key="7">
    <source>
        <dbReference type="SAM" id="Coils"/>
    </source>
</evidence>
<keyword evidence="2 6" id="KW-0963">Cytoplasm</keyword>
<dbReference type="Gene3D" id="1.10.287.1040">
    <property type="entry name" value="Exonuclease VII, small subunit"/>
    <property type="match status" value="1"/>
</dbReference>
<feature type="coiled-coil region" evidence="7">
    <location>
        <begin position="5"/>
        <end position="32"/>
    </location>
</feature>
<dbReference type="HAMAP" id="MF_00337">
    <property type="entry name" value="Exonuc_7_S"/>
    <property type="match status" value="1"/>
</dbReference>
<comment type="catalytic activity">
    <reaction evidence="6">
        <text>Exonucleolytic cleavage in either 5'- to 3'- or 3'- to 5'-direction to yield nucleoside 5'-phosphates.</text>
        <dbReference type="EC" id="3.1.11.6"/>
    </reaction>
</comment>
<evidence type="ECO:0000256" key="2">
    <source>
        <dbReference type="ARBA" id="ARBA00022490"/>
    </source>
</evidence>
<comment type="subcellular location">
    <subcellularLocation>
        <location evidence="6">Cytoplasm</location>
    </subcellularLocation>
</comment>
<keyword evidence="5 6" id="KW-0269">Exonuclease</keyword>
<keyword evidence="9" id="KW-1185">Reference proteome</keyword>
<comment type="function">
    <text evidence="6">Bidirectionally degrades single-stranded DNA into large acid-insoluble oligonucleotides, which are then degraded further into small acid-soluble oligonucleotides.</text>
</comment>
<dbReference type="EMBL" id="JACSNV010000001">
    <property type="protein sequence ID" value="MBM6876760.1"/>
    <property type="molecule type" value="Genomic_DNA"/>
</dbReference>
<protein>
    <recommendedName>
        <fullName evidence="6">Exodeoxyribonuclease 7 small subunit</fullName>
        <ecNumber evidence="6">3.1.11.6</ecNumber>
    </recommendedName>
    <alternativeName>
        <fullName evidence="6">Exodeoxyribonuclease VII small subunit</fullName>
        <shortName evidence="6">Exonuclease VII small subunit</shortName>
    </alternativeName>
</protein>
<evidence type="ECO:0000256" key="6">
    <source>
        <dbReference type="HAMAP-Rule" id="MF_00337"/>
    </source>
</evidence>
<organism evidence="8 9">
    <name type="scientific">Anaerotignum lactatifermentans</name>
    <dbReference type="NCBI Taxonomy" id="160404"/>
    <lineage>
        <taxon>Bacteria</taxon>
        <taxon>Bacillati</taxon>
        <taxon>Bacillota</taxon>
        <taxon>Clostridia</taxon>
        <taxon>Lachnospirales</taxon>
        <taxon>Anaerotignaceae</taxon>
        <taxon>Anaerotignum</taxon>
    </lineage>
</organism>
<dbReference type="SUPFAM" id="SSF116842">
    <property type="entry name" value="XseB-like"/>
    <property type="match status" value="1"/>
</dbReference>
<keyword evidence="7" id="KW-0175">Coiled coil</keyword>
<dbReference type="PANTHER" id="PTHR34137:SF1">
    <property type="entry name" value="EXODEOXYRIBONUCLEASE 7 SMALL SUBUNIT"/>
    <property type="match status" value="1"/>
</dbReference>
<dbReference type="RefSeq" id="WP_205132331.1">
    <property type="nucleotide sequence ID" value="NZ_JACSNT010000001.1"/>
</dbReference>
<name>A0ABS2G7S6_9FIRM</name>
<dbReference type="GO" id="GO:0008855">
    <property type="term" value="F:exodeoxyribonuclease VII activity"/>
    <property type="evidence" value="ECO:0007669"/>
    <property type="project" value="UniProtKB-EC"/>
</dbReference>
<dbReference type="PANTHER" id="PTHR34137">
    <property type="entry name" value="EXODEOXYRIBONUCLEASE 7 SMALL SUBUNIT"/>
    <property type="match status" value="1"/>
</dbReference>
<comment type="caution">
    <text evidence="8">The sequence shown here is derived from an EMBL/GenBank/DDBJ whole genome shotgun (WGS) entry which is preliminary data.</text>
</comment>
<keyword evidence="3 6" id="KW-0540">Nuclease</keyword>
<evidence type="ECO:0000313" key="9">
    <source>
        <dbReference type="Proteomes" id="UP000729290"/>
    </source>
</evidence>
<evidence type="ECO:0000256" key="1">
    <source>
        <dbReference type="ARBA" id="ARBA00009998"/>
    </source>
</evidence>
<evidence type="ECO:0000256" key="4">
    <source>
        <dbReference type="ARBA" id="ARBA00022801"/>
    </source>
</evidence>
<dbReference type="PIRSF" id="PIRSF006488">
    <property type="entry name" value="Exonuc_VII_S"/>
    <property type="match status" value="1"/>
</dbReference>
<accession>A0ABS2G7S6</accession>
<gene>
    <name evidence="6 8" type="primary">xseB</name>
    <name evidence="8" type="ORF">H9X83_01105</name>
</gene>
<dbReference type="NCBIfam" id="TIGR01280">
    <property type="entry name" value="xseB"/>
    <property type="match status" value="1"/>
</dbReference>
<dbReference type="InterPro" id="IPR003761">
    <property type="entry name" value="Exonuc_VII_S"/>
</dbReference>
<sequence length="76" mass="8724">MAKKKVSFEEAMTRLEEIVERMETEELLLEDAVKLYQEGLSLSAVCREKLAAAEGTVTMLRKEAGLWEETPFEEEE</sequence>